<dbReference type="STRING" id="1545044.SAMN05444276_1011116"/>
<feature type="transmembrane region" description="Helical" evidence="7">
    <location>
        <begin position="111"/>
        <end position="134"/>
    </location>
</feature>
<dbReference type="PANTHER" id="PTHR33508:SF10">
    <property type="entry name" value="UPF0056 INNER MEMBRANE PROTEIN YHGN"/>
    <property type="match status" value="1"/>
</dbReference>
<evidence type="ECO:0000256" key="7">
    <source>
        <dbReference type="RuleBase" id="RU362048"/>
    </source>
</evidence>
<reference evidence="9" key="1">
    <citation type="submission" date="2016-10" db="EMBL/GenBank/DDBJ databases">
        <authorList>
            <person name="Varghese N."/>
            <person name="Submissions S."/>
        </authorList>
    </citation>
    <scope>NUCLEOTIDE SEQUENCE [LARGE SCALE GENOMIC DNA]</scope>
    <source>
        <strain evidence="9">DSM 29303</strain>
    </source>
</reference>
<protein>
    <recommendedName>
        <fullName evidence="7">UPF0056 membrane protein</fullName>
    </recommendedName>
</protein>
<evidence type="ECO:0000313" key="9">
    <source>
        <dbReference type="Proteomes" id="UP000182944"/>
    </source>
</evidence>
<sequence>MTDLPLSQLALLLFMSMGPFGVIVSFDAQTRDRPPAARRRIAVQAFAVALIALALAVFLGRSSMARVGTSQGALVISAGVILVVTAMRSVLFSGSAPAPAPAPSPEALPGWMPAVMPIAVPGMVRPVAVAILILYTLGYPATEQRLAIFAVAASILAMNLIAMLAARSFMARIGLAPLLVLGAVFGVLQVALGVEMLLDGLRIAGVIG</sequence>
<feature type="transmembrane region" description="Helical" evidence="7">
    <location>
        <begin position="178"/>
        <end position="198"/>
    </location>
</feature>
<evidence type="ECO:0000256" key="2">
    <source>
        <dbReference type="ARBA" id="ARBA00009784"/>
    </source>
</evidence>
<feature type="transmembrane region" description="Helical" evidence="7">
    <location>
        <begin position="146"/>
        <end position="166"/>
    </location>
</feature>
<keyword evidence="3" id="KW-1003">Cell membrane</keyword>
<feature type="transmembrane region" description="Helical" evidence="7">
    <location>
        <begin position="72"/>
        <end position="91"/>
    </location>
</feature>
<name>A0A1H2TXS0_9RHOB</name>
<proteinExistence type="inferred from homology"/>
<dbReference type="PANTHER" id="PTHR33508">
    <property type="entry name" value="UPF0056 MEMBRANE PROTEIN YHCE"/>
    <property type="match status" value="1"/>
</dbReference>
<dbReference type="InterPro" id="IPR002771">
    <property type="entry name" value="Multi_antbiot-R_MarC"/>
</dbReference>
<keyword evidence="9" id="KW-1185">Reference proteome</keyword>
<comment type="caution">
    <text evidence="7">Lacks conserved residue(s) required for the propagation of feature annotation.</text>
</comment>
<evidence type="ECO:0000256" key="3">
    <source>
        <dbReference type="ARBA" id="ARBA00022475"/>
    </source>
</evidence>
<comment type="subcellular location">
    <subcellularLocation>
        <location evidence="1 7">Cell membrane</location>
        <topology evidence="1 7">Multi-pass membrane protein</topology>
    </subcellularLocation>
</comment>
<gene>
    <name evidence="8" type="ORF">SAMN05444276_1011116</name>
</gene>
<comment type="similarity">
    <text evidence="2 7">Belongs to the UPF0056 (MarC) family.</text>
</comment>
<dbReference type="OrthoDB" id="7848007at2"/>
<keyword evidence="5 7" id="KW-1133">Transmembrane helix</keyword>
<dbReference type="AlphaFoldDB" id="A0A1H2TXS0"/>
<accession>A0A1H2TXS0</accession>
<dbReference type="GO" id="GO:0005886">
    <property type="term" value="C:plasma membrane"/>
    <property type="evidence" value="ECO:0007669"/>
    <property type="project" value="UniProtKB-SubCell"/>
</dbReference>
<keyword evidence="6 7" id="KW-0472">Membrane</keyword>
<keyword evidence="4 7" id="KW-0812">Transmembrane</keyword>
<dbReference type="Proteomes" id="UP000182944">
    <property type="component" value="Unassembled WGS sequence"/>
</dbReference>
<organism evidence="8 9">
    <name type="scientific">Paracoccus sanguinis</name>
    <dbReference type="NCBI Taxonomy" id="1545044"/>
    <lineage>
        <taxon>Bacteria</taxon>
        <taxon>Pseudomonadati</taxon>
        <taxon>Pseudomonadota</taxon>
        <taxon>Alphaproteobacteria</taxon>
        <taxon>Rhodobacterales</taxon>
        <taxon>Paracoccaceae</taxon>
        <taxon>Paracoccus</taxon>
    </lineage>
</organism>
<evidence type="ECO:0000256" key="4">
    <source>
        <dbReference type="ARBA" id="ARBA00022692"/>
    </source>
</evidence>
<evidence type="ECO:0000256" key="1">
    <source>
        <dbReference type="ARBA" id="ARBA00004651"/>
    </source>
</evidence>
<feature type="transmembrane region" description="Helical" evidence="7">
    <location>
        <begin position="41"/>
        <end position="60"/>
    </location>
</feature>
<dbReference type="RefSeq" id="WP_036732056.1">
    <property type="nucleotide sequence ID" value="NZ_FNNA01000001.1"/>
</dbReference>
<evidence type="ECO:0000313" key="8">
    <source>
        <dbReference type="EMBL" id="SDW48732.1"/>
    </source>
</evidence>
<dbReference type="Pfam" id="PF01914">
    <property type="entry name" value="MarC"/>
    <property type="match status" value="1"/>
</dbReference>
<evidence type="ECO:0000256" key="5">
    <source>
        <dbReference type="ARBA" id="ARBA00022989"/>
    </source>
</evidence>
<evidence type="ECO:0000256" key="6">
    <source>
        <dbReference type="ARBA" id="ARBA00023136"/>
    </source>
</evidence>
<dbReference type="EMBL" id="FNNA01000001">
    <property type="protein sequence ID" value="SDW48732.1"/>
    <property type="molecule type" value="Genomic_DNA"/>
</dbReference>